<keyword evidence="2" id="KW-1185">Reference proteome</keyword>
<gene>
    <name evidence="1" type="ORF">Pint_05420</name>
</gene>
<sequence>MRSKGYAIEFEHEFCSFKLHLQKKRFHNWLENARDWAISQSRFWGTPLPLWISEDGDEVIVVDSVDKLEKLSGVKVQSLLSFCVFLCILAVMVSLGRLRVPLEVCEKKKCSNCLENACTKWYWGFIILYLYVLLIVLIHYYLVFDLHCHNIDHIAIPSSRGPEFGVLHRVEDVFDCWFESGSMPCAYIHYPFENVELFEKNFPGNFVAEGLDQTCGWLVPNLFRSLGTQ</sequence>
<evidence type="ECO:0000313" key="2">
    <source>
        <dbReference type="Proteomes" id="UP001163603"/>
    </source>
</evidence>
<name>A0ACC0Z3H2_9ROSI</name>
<dbReference type="Proteomes" id="UP001163603">
    <property type="component" value="Chromosome 3"/>
</dbReference>
<protein>
    <submittedName>
        <fullName evidence="1">Uncharacterized protein</fullName>
    </submittedName>
</protein>
<organism evidence="1 2">
    <name type="scientific">Pistacia integerrima</name>
    <dbReference type="NCBI Taxonomy" id="434235"/>
    <lineage>
        <taxon>Eukaryota</taxon>
        <taxon>Viridiplantae</taxon>
        <taxon>Streptophyta</taxon>
        <taxon>Embryophyta</taxon>
        <taxon>Tracheophyta</taxon>
        <taxon>Spermatophyta</taxon>
        <taxon>Magnoliopsida</taxon>
        <taxon>eudicotyledons</taxon>
        <taxon>Gunneridae</taxon>
        <taxon>Pentapetalae</taxon>
        <taxon>rosids</taxon>
        <taxon>malvids</taxon>
        <taxon>Sapindales</taxon>
        <taxon>Anacardiaceae</taxon>
        <taxon>Pistacia</taxon>
    </lineage>
</organism>
<proteinExistence type="predicted"/>
<reference evidence="2" key="1">
    <citation type="journal article" date="2023" name="G3 (Bethesda)">
        <title>Genome assembly and association tests identify interacting loci associated with vigor, precocity, and sex in interspecific pistachio rootstocks.</title>
        <authorList>
            <person name="Palmer W."/>
            <person name="Jacygrad E."/>
            <person name="Sagayaradj S."/>
            <person name="Cavanaugh K."/>
            <person name="Han R."/>
            <person name="Bertier L."/>
            <person name="Beede B."/>
            <person name="Kafkas S."/>
            <person name="Golino D."/>
            <person name="Preece J."/>
            <person name="Michelmore R."/>
        </authorList>
    </citation>
    <scope>NUCLEOTIDE SEQUENCE [LARGE SCALE GENOMIC DNA]</scope>
</reference>
<accession>A0ACC0Z3H2</accession>
<comment type="caution">
    <text evidence="1">The sequence shown here is derived from an EMBL/GenBank/DDBJ whole genome shotgun (WGS) entry which is preliminary data.</text>
</comment>
<dbReference type="EMBL" id="CM047738">
    <property type="protein sequence ID" value="KAJ0045354.1"/>
    <property type="molecule type" value="Genomic_DNA"/>
</dbReference>
<evidence type="ECO:0000313" key="1">
    <source>
        <dbReference type="EMBL" id="KAJ0045354.1"/>
    </source>
</evidence>